<feature type="compositionally biased region" description="Basic and acidic residues" evidence="1">
    <location>
        <begin position="70"/>
        <end position="91"/>
    </location>
</feature>
<dbReference type="AlphaFoldDB" id="A0AAV6SX83"/>
<evidence type="ECO:0000256" key="1">
    <source>
        <dbReference type="SAM" id="MobiDB-lite"/>
    </source>
</evidence>
<keyword evidence="3" id="KW-1185">Reference proteome</keyword>
<feature type="region of interest" description="Disordered" evidence="1">
    <location>
        <begin position="70"/>
        <end position="99"/>
    </location>
</feature>
<evidence type="ECO:0000313" key="3">
    <source>
        <dbReference type="Proteomes" id="UP000693946"/>
    </source>
</evidence>
<comment type="caution">
    <text evidence="2">The sequence shown here is derived from an EMBL/GenBank/DDBJ whole genome shotgun (WGS) entry which is preliminary data.</text>
</comment>
<organism evidence="2 3">
    <name type="scientific">Solea senegalensis</name>
    <name type="common">Senegalese sole</name>
    <dbReference type="NCBI Taxonomy" id="28829"/>
    <lineage>
        <taxon>Eukaryota</taxon>
        <taxon>Metazoa</taxon>
        <taxon>Chordata</taxon>
        <taxon>Craniata</taxon>
        <taxon>Vertebrata</taxon>
        <taxon>Euteleostomi</taxon>
        <taxon>Actinopterygii</taxon>
        <taxon>Neopterygii</taxon>
        <taxon>Teleostei</taxon>
        <taxon>Neoteleostei</taxon>
        <taxon>Acanthomorphata</taxon>
        <taxon>Carangaria</taxon>
        <taxon>Pleuronectiformes</taxon>
        <taxon>Pleuronectoidei</taxon>
        <taxon>Soleidae</taxon>
        <taxon>Solea</taxon>
    </lineage>
</organism>
<dbReference type="Proteomes" id="UP000693946">
    <property type="component" value="Linkage Group LG10"/>
</dbReference>
<proteinExistence type="predicted"/>
<evidence type="ECO:0000313" key="2">
    <source>
        <dbReference type="EMBL" id="KAG7521804.1"/>
    </source>
</evidence>
<gene>
    <name evidence="2" type="ORF">JOB18_007108</name>
</gene>
<dbReference type="EMBL" id="JAGKHQ010000002">
    <property type="protein sequence ID" value="KAG7521804.1"/>
    <property type="molecule type" value="Genomic_DNA"/>
</dbReference>
<name>A0AAV6SX83_SOLSE</name>
<reference evidence="2 3" key="1">
    <citation type="journal article" date="2021" name="Sci. Rep.">
        <title>Chromosome anchoring in Senegalese sole (Solea senegalensis) reveals sex-associated markers and genome rearrangements in flatfish.</title>
        <authorList>
            <person name="Guerrero-Cozar I."/>
            <person name="Gomez-Garrido J."/>
            <person name="Berbel C."/>
            <person name="Martinez-Blanch J.F."/>
            <person name="Alioto T."/>
            <person name="Claros M.G."/>
            <person name="Gagnaire P.A."/>
            <person name="Manchado M."/>
        </authorList>
    </citation>
    <scope>NUCLEOTIDE SEQUENCE [LARGE SCALE GENOMIC DNA]</scope>
    <source>
        <strain evidence="2">Sse05_10M</strain>
    </source>
</reference>
<sequence length="99" mass="10917">MATVAKPEIMLRVEHAGRAGQTEQRGNVAFKSHDLSQTVLVDPSHCVIVSVPEAKWCTAGSVFGERADKIEEKPQTIENKPTRRQEEKRVDSCVSAVSE</sequence>
<accession>A0AAV6SX83</accession>
<protein>
    <submittedName>
        <fullName evidence="2">Uncharacterized protein</fullName>
    </submittedName>
</protein>